<keyword evidence="2" id="KW-1185">Reference proteome</keyword>
<dbReference type="OrthoDB" id="795527at2"/>
<dbReference type="InterPro" id="IPR025630">
    <property type="entry name" value="DUF4288"/>
</dbReference>
<dbReference type="Pfam" id="PF14119">
    <property type="entry name" value="DUF4288"/>
    <property type="match status" value="1"/>
</dbReference>
<reference evidence="1 2" key="1">
    <citation type="submission" date="2017-10" db="EMBL/GenBank/DDBJ databases">
        <title>Whole genome of Pedobacter ginsengisoli T01R-27 isolated from tomato rhizosphere.</title>
        <authorList>
            <person name="Weon H.-Y."/>
            <person name="Lee S.A."/>
            <person name="Sang M.K."/>
            <person name="Song J."/>
        </authorList>
    </citation>
    <scope>NUCLEOTIDE SEQUENCE [LARGE SCALE GENOMIC DNA]</scope>
    <source>
        <strain evidence="1 2">T01R-27</strain>
    </source>
</reference>
<dbReference type="RefSeq" id="WP_099437395.1">
    <property type="nucleotide sequence ID" value="NZ_CP024091.1"/>
</dbReference>
<accession>A0A2D1U1R3</accession>
<sequence length="123" mass="14219">MKWFLVRYIYEIVCGDGNYKSQFDEQLRLMLALNSAEALEKAEESADSFHPPFKNCSGELVTWKFICIADLHEIQTPDDGAEIASIMHEPIDVPAFLDQVEKRQTFLKEHIQFITSELDCFDN</sequence>
<proteinExistence type="predicted"/>
<evidence type="ECO:0000313" key="2">
    <source>
        <dbReference type="Proteomes" id="UP000223749"/>
    </source>
</evidence>
<name>A0A2D1U1R3_9SPHI</name>
<protein>
    <recommendedName>
        <fullName evidence="3">DUF4288 domain-containing protein</fullName>
    </recommendedName>
</protein>
<organism evidence="1 2">
    <name type="scientific">Pedobacter ginsengisoli</name>
    <dbReference type="NCBI Taxonomy" id="363852"/>
    <lineage>
        <taxon>Bacteria</taxon>
        <taxon>Pseudomonadati</taxon>
        <taxon>Bacteroidota</taxon>
        <taxon>Sphingobacteriia</taxon>
        <taxon>Sphingobacteriales</taxon>
        <taxon>Sphingobacteriaceae</taxon>
        <taxon>Pedobacter</taxon>
    </lineage>
</organism>
<dbReference type="Proteomes" id="UP000223749">
    <property type="component" value="Chromosome"/>
</dbReference>
<gene>
    <name evidence="1" type="ORF">CPT03_02685</name>
</gene>
<dbReference type="KEGG" id="pgs:CPT03_02685"/>
<dbReference type="EMBL" id="CP024091">
    <property type="protein sequence ID" value="ATP55444.1"/>
    <property type="molecule type" value="Genomic_DNA"/>
</dbReference>
<evidence type="ECO:0008006" key="3">
    <source>
        <dbReference type="Google" id="ProtNLM"/>
    </source>
</evidence>
<dbReference type="AlphaFoldDB" id="A0A2D1U1R3"/>
<evidence type="ECO:0000313" key="1">
    <source>
        <dbReference type="EMBL" id="ATP55444.1"/>
    </source>
</evidence>